<accession>A0ABV0GGQ9</accession>
<dbReference type="InterPro" id="IPR043519">
    <property type="entry name" value="NT_sf"/>
</dbReference>
<proteinExistence type="predicted"/>
<dbReference type="EMBL" id="JBDPZC010000007">
    <property type="protein sequence ID" value="MEO3714240.1"/>
    <property type="molecule type" value="Genomic_DNA"/>
</dbReference>
<evidence type="ECO:0008006" key="3">
    <source>
        <dbReference type="Google" id="ProtNLM"/>
    </source>
</evidence>
<reference evidence="1 2" key="1">
    <citation type="submission" date="2024-05" db="EMBL/GenBank/DDBJ databases">
        <title>Roseateles sp. 2.12 16S ribosomal RNA gene Genome sequencing and assembly.</title>
        <authorList>
            <person name="Woo H."/>
        </authorList>
    </citation>
    <scope>NUCLEOTIDE SEQUENCE [LARGE SCALE GENOMIC DNA]</scope>
    <source>
        <strain evidence="1 2">2.12</strain>
    </source>
</reference>
<organism evidence="1 2">
    <name type="scientific">Roseateles flavus</name>
    <dbReference type="NCBI Taxonomy" id="3149041"/>
    <lineage>
        <taxon>Bacteria</taxon>
        <taxon>Pseudomonadati</taxon>
        <taxon>Pseudomonadota</taxon>
        <taxon>Betaproteobacteria</taxon>
        <taxon>Burkholderiales</taxon>
        <taxon>Sphaerotilaceae</taxon>
        <taxon>Roseateles</taxon>
    </lineage>
</organism>
<evidence type="ECO:0000313" key="1">
    <source>
        <dbReference type="EMBL" id="MEO3714240.1"/>
    </source>
</evidence>
<comment type="caution">
    <text evidence="1">The sequence shown here is derived from an EMBL/GenBank/DDBJ whole genome shotgun (WGS) entry which is preliminary data.</text>
</comment>
<gene>
    <name evidence="1" type="ORF">ABDJ40_15855</name>
</gene>
<evidence type="ECO:0000313" key="2">
    <source>
        <dbReference type="Proteomes" id="UP001462640"/>
    </source>
</evidence>
<keyword evidence="2" id="KW-1185">Reference proteome</keyword>
<dbReference type="Proteomes" id="UP001462640">
    <property type="component" value="Unassembled WGS sequence"/>
</dbReference>
<sequence length="269" mass="30038">MKPIARPLLIETLQAALAAHPDVDAAWEGGSAAFSYRDELSDVDAVLVVADEAIEAVFAAVEAALGALSPIALQHEVTGTAGYRQRFYRLRDCSEFLVLDLVLIRRSDPLLFREVELHGHGRVWHDRTGVLRETHLDAAQDLAAARARIPVLASAFEMFQHIPTKERLRGRAVEALHFYQAMTVRPLMEVLRLLHCPARRGFGPRYLARDLPAEVCRRLERLSFVRDLEDLAEQHAQAQAWFHECLAVLRSEGPGAWQAQATDGQGLRA</sequence>
<dbReference type="Gene3D" id="3.30.460.10">
    <property type="entry name" value="Beta Polymerase, domain 2"/>
    <property type="match status" value="1"/>
</dbReference>
<protein>
    <recommendedName>
        <fullName evidence="3">Polymerase nucleotidyl transferase domain-containing protein</fullName>
    </recommendedName>
</protein>
<dbReference type="RefSeq" id="WP_347611350.1">
    <property type="nucleotide sequence ID" value="NZ_JBDPZC010000007.1"/>
</dbReference>
<name>A0ABV0GGQ9_9BURK</name>